<reference evidence="3 4" key="1">
    <citation type="submission" date="2017-10" db="EMBL/GenBank/DDBJ databases">
        <title>Whole-genome sequence of three Streptococcus macedonicus strains isolated from Italian cheeses of the Veneto region.</title>
        <authorList>
            <person name="Treu L."/>
            <person name="De Diego-Diaz B."/>
            <person name="Papadimitriou K."/>
            <person name="Tsakalidou E."/>
            <person name="Corich V."/>
            <person name="Giacomini A."/>
        </authorList>
    </citation>
    <scope>NUCLEOTIDE SEQUENCE [LARGE SCALE GENOMIC DNA]</scope>
    <source>
        <strain evidence="2 3">19AS</strain>
        <strain evidence="1 4">27MV</strain>
    </source>
</reference>
<gene>
    <name evidence="2" type="ORF">CS009_04235</name>
    <name evidence="1" type="ORF">CS010_09480</name>
</gene>
<protein>
    <submittedName>
        <fullName evidence="1">Uncharacterized protein</fullName>
    </submittedName>
</protein>
<dbReference type="AlphaFoldDB" id="A0A2G3NQP6"/>
<dbReference type="RefSeq" id="WP_041973228.1">
    <property type="nucleotide sequence ID" value="NZ_PEBM01000056.1"/>
</dbReference>
<dbReference type="EMBL" id="PEBN01000020">
    <property type="protein sequence ID" value="PHV57842.1"/>
    <property type="molecule type" value="Genomic_DNA"/>
</dbReference>
<dbReference type="EMBL" id="PEBM01000056">
    <property type="protein sequence ID" value="PHV55865.1"/>
    <property type="molecule type" value="Genomic_DNA"/>
</dbReference>
<accession>A0A2G3NQP6</accession>
<name>A0A2G3NQP6_STRMC</name>
<evidence type="ECO:0000313" key="1">
    <source>
        <dbReference type="EMBL" id="PHV55865.1"/>
    </source>
</evidence>
<proteinExistence type="predicted"/>
<dbReference type="GeneID" id="64019367"/>
<organism evidence="1 4">
    <name type="scientific">Streptococcus macedonicus</name>
    <name type="common">Streptococcus gallolyticus macedonicus</name>
    <dbReference type="NCBI Taxonomy" id="59310"/>
    <lineage>
        <taxon>Bacteria</taxon>
        <taxon>Bacillati</taxon>
        <taxon>Bacillota</taxon>
        <taxon>Bacilli</taxon>
        <taxon>Lactobacillales</taxon>
        <taxon>Streptococcaceae</taxon>
        <taxon>Streptococcus</taxon>
    </lineage>
</organism>
<comment type="caution">
    <text evidence="1">The sequence shown here is derived from an EMBL/GenBank/DDBJ whole genome shotgun (WGS) entry which is preliminary data.</text>
</comment>
<dbReference type="Proteomes" id="UP000222913">
    <property type="component" value="Unassembled WGS sequence"/>
</dbReference>
<evidence type="ECO:0000313" key="2">
    <source>
        <dbReference type="EMBL" id="PHV57842.1"/>
    </source>
</evidence>
<evidence type="ECO:0000313" key="3">
    <source>
        <dbReference type="Proteomes" id="UP000221763"/>
    </source>
</evidence>
<sequence>MKQALYILIAFILYCWSAGSIIDIYSRRHEVEEGTYQPYFNVLKLFQYESIRTKFYTDFCLANTIHVMTELYFCYLLMKWCLL</sequence>
<evidence type="ECO:0000313" key="4">
    <source>
        <dbReference type="Proteomes" id="UP000222913"/>
    </source>
</evidence>
<dbReference type="Proteomes" id="UP000221763">
    <property type="component" value="Unassembled WGS sequence"/>
</dbReference>